<feature type="transmembrane region" description="Helical" evidence="12">
    <location>
        <begin position="601"/>
        <end position="623"/>
    </location>
</feature>
<dbReference type="Gene3D" id="3.40.190.10">
    <property type="entry name" value="Periplasmic binding protein-like II"/>
    <property type="match status" value="1"/>
</dbReference>
<evidence type="ECO:0000256" key="8">
    <source>
        <dbReference type="ARBA" id="ARBA00023170"/>
    </source>
</evidence>
<keyword evidence="8" id="KW-0675">Receptor</keyword>
<keyword evidence="6" id="KW-0406">Ion transport</keyword>
<evidence type="ECO:0000256" key="13">
    <source>
        <dbReference type="SAM" id="SignalP"/>
    </source>
</evidence>
<organism evidence="15 16">
    <name type="scientific">Orchesella dallaii</name>
    <dbReference type="NCBI Taxonomy" id="48710"/>
    <lineage>
        <taxon>Eukaryota</taxon>
        <taxon>Metazoa</taxon>
        <taxon>Ecdysozoa</taxon>
        <taxon>Arthropoda</taxon>
        <taxon>Hexapoda</taxon>
        <taxon>Collembola</taxon>
        <taxon>Entomobryomorpha</taxon>
        <taxon>Entomobryoidea</taxon>
        <taxon>Orchesellidae</taxon>
        <taxon>Orchesellinae</taxon>
        <taxon>Orchesella</taxon>
    </lineage>
</organism>
<dbReference type="PANTHER" id="PTHR42643">
    <property type="entry name" value="IONOTROPIC RECEPTOR 20A-RELATED"/>
    <property type="match status" value="1"/>
</dbReference>
<evidence type="ECO:0000259" key="14">
    <source>
        <dbReference type="SMART" id="SM00918"/>
    </source>
</evidence>
<evidence type="ECO:0000256" key="3">
    <source>
        <dbReference type="ARBA" id="ARBA00022475"/>
    </source>
</evidence>
<keyword evidence="11" id="KW-0407">Ion channel</keyword>
<evidence type="ECO:0000313" key="15">
    <source>
        <dbReference type="EMBL" id="CAL8109210.1"/>
    </source>
</evidence>
<dbReference type="Pfam" id="PF10613">
    <property type="entry name" value="Lig_chan-Glu_bd"/>
    <property type="match status" value="1"/>
</dbReference>
<accession>A0ABP1QMW4</accession>
<evidence type="ECO:0000313" key="16">
    <source>
        <dbReference type="Proteomes" id="UP001642540"/>
    </source>
</evidence>
<evidence type="ECO:0000256" key="4">
    <source>
        <dbReference type="ARBA" id="ARBA00022692"/>
    </source>
</evidence>
<keyword evidence="9" id="KW-0325">Glycoprotein</keyword>
<feature type="domain" description="Ionotropic glutamate receptor L-glutamate and glycine-binding" evidence="14">
    <location>
        <begin position="211"/>
        <end position="273"/>
    </location>
</feature>
<name>A0ABP1QMW4_9HEXA</name>
<evidence type="ECO:0000256" key="12">
    <source>
        <dbReference type="SAM" id="Phobius"/>
    </source>
</evidence>
<sequence length="650" mass="73447">MRPSFLEFLFSFVLLSLFFESVLSAKSCCLSHQLKPQQHLIFPINSIIDWIISSQKLNSVSVKVLTASNSQLDPWLSYLGEHRPIITGNVDTTQIGKPVIALLFSSGTSHFAPNLISNWIKQYNNRRRDHFIFTGNKLSLLQLWEEGVINKLHGKWGYTTDTNEFLYSLELNPAFPYFTTRVDEIRVPHTLIGRNIRGRHFRFSTWPLAPPYVFISAVKPNGERVADGAHVRIFSESFSTFNFTYYLHLTHDATYGRLLDNGTWTGMIGDLVDDGREFDSCLFAAPTVAWYQLFDFAGALSIAGVRFLTPKPLSEMRWQAFLTPFKPTLWFSLVLIYLKMVVLMFLFEKLSTAPKTNSKTSGSFVTSAMVVFQIAVEQNAKVPPGNKLLAGLWLLLIIISGTAYKSQVFSSLTLPFTDKLPSTYRDLALHPDYTMFLNNLGGLEADYFEHSESPSIRQIAKNLQYKPNPMDCFSSAVLNPKSVCTGWVPFLKYMFAESASPDPHISPVHISSDAVMTTSVSVPFSKYSPFVDGFAPIISAFWESGIYVTWENDVLRIQTKKGFAKYNENPNSSFNKKLRGIIDDFLGRNSRKPLKISNLKMMFAILVAGNILSLLTFLVELTIANIRKTKTTTTILIQTRTVTVRSIMQT</sequence>
<keyword evidence="4 12" id="KW-0812">Transmembrane</keyword>
<evidence type="ECO:0000256" key="9">
    <source>
        <dbReference type="ARBA" id="ARBA00023180"/>
    </source>
</evidence>
<keyword evidence="13" id="KW-0732">Signal</keyword>
<dbReference type="PANTHER" id="PTHR42643:SF24">
    <property type="entry name" value="IONOTROPIC RECEPTOR 60A"/>
    <property type="match status" value="1"/>
</dbReference>
<keyword evidence="7 12" id="KW-0472">Membrane</keyword>
<reference evidence="15 16" key="1">
    <citation type="submission" date="2024-08" db="EMBL/GenBank/DDBJ databases">
        <authorList>
            <person name="Cucini C."/>
            <person name="Frati F."/>
        </authorList>
    </citation>
    <scope>NUCLEOTIDE SEQUENCE [LARGE SCALE GENOMIC DNA]</scope>
</reference>
<comment type="subcellular location">
    <subcellularLocation>
        <location evidence="1">Cell membrane</location>
        <topology evidence="1">Multi-pass membrane protein</topology>
    </subcellularLocation>
</comment>
<keyword evidence="3" id="KW-1003">Cell membrane</keyword>
<evidence type="ECO:0000256" key="7">
    <source>
        <dbReference type="ARBA" id="ARBA00023136"/>
    </source>
</evidence>
<evidence type="ECO:0000256" key="5">
    <source>
        <dbReference type="ARBA" id="ARBA00022989"/>
    </source>
</evidence>
<comment type="caution">
    <text evidence="15">The sequence shown here is derived from an EMBL/GenBank/DDBJ whole genome shotgun (WGS) entry which is preliminary data.</text>
</comment>
<dbReference type="SMART" id="SM00918">
    <property type="entry name" value="Lig_chan-Glu_bd"/>
    <property type="match status" value="1"/>
</dbReference>
<keyword evidence="16" id="KW-1185">Reference proteome</keyword>
<keyword evidence="2" id="KW-0813">Transport</keyword>
<dbReference type="Gene3D" id="1.10.287.70">
    <property type="match status" value="1"/>
</dbReference>
<protein>
    <recommendedName>
        <fullName evidence="14">Ionotropic glutamate receptor L-glutamate and glycine-binding domain-containing protein</fullName>
    </recommendedName>
</protein>
<feature type="chain" id="PRO_5045392520" description="Ionotropic glutamate receptor L-glutamate and glycine-binding domain-containing protein" evidence="13">
    <location>
        <begin position="25"/>
        <end position="650"/>
    </location>
</feature>
<dbReference type="InterPro" id="IPR052192">
    <property type="entry name" value="Insect_Ionotropic_Sensory_Rcpt"/>
</dbReference>
<evidence type="ECO:0000256" key="11">
    <source>
        <dbReference type="ARBA" id="ARBA00023303"/>
    </source>
</evidence>
<evidence type="ECO:0000256" key="2">
    <source>
        <dbReference type="ARBA" id="ARBA00022448"/>
    </source>
</evidence>
<proteinExistence type="predicted"/>
<dbReference type="EMBL" id="CAXLJM020000041">
    <property type="protein sequence ID" value="CAL8109210.1"/>
    <property type="molecule type" value="Genomic_DNA"/>
</dbReference>
<feature type="signal peptide" evidence="13">
    <location>
        <begin position="1"/>
        <end position="24"/>
    </location>
</feature>
<dbReference type="Proteomes" id="UP001642540">
    <property type="component" value="Unassembled WGS sequence"/>
</dbReference>
<dbReference type="SUPFAM" id="SSF53850">
    <property type="entry name" value="Periplasmic binding protein-like II"/>
    <property type="match status" value="1"/>
</dbReference>
<evidence type="ECO:0000256" key="6">
    <source>
        <dbReference type="ARBA" id="ARBA00023065"/>
    </source>
</evidence>
<keyword evidence="5 12" id="KW-1133">Transmembrane helix</keyword>
<feature type="transmembrane region" description="Helical" evidence="12">
    <location>
        <begin position="388"/>
        <end position="404"/>
    </location>
</feature>
<gene>
    <name evidence="15" type="ORF">ODALV1_LOCUS13224</name>
</gene>
<keyword evidence="10" id="KW-1071">Ligand-gated ion channel</keyword>
<dbReference type="InterPro" id="IPR019594">
    <property type="entry name" value="Glu/Gly-bd"/>
</dbReference>
<evidence type="ECO:0000256" key="10">
    <source>
        <dbReference type="ARBA" id="ARBA00023286"/>
    </source>
</evidence>
<feature type="transmembrane region" description="Helical" evidence="12">
    <location>
        <begin position="329"/>
        <end position="347"/>
    </location>
</feature>
<evidence type="ECO:0000256" key="1">
    <source>
        <dbReference type="ARBA" id="ARBA00004651"/>
    </source>
</evidence>